<keyword evidence="2" id="KW-1185">Reference proteome</keyword>
<organism evidence="1 2">
    <name type="scientific">Pleurodeles waltl</name>
    <name type="common">Iberian ribbed newt</name>
    <dbReference type="NCBI Taxonomy" id="8319"/>
    <lineage>
        <taxon>Eukaryota</taxon>
        <taxon>Metazoa</taxon>
        <taxon>Chordata</taxon>
        <taxon>Craniata</taxon>
        <taxon>Vertebrata</taxon>
        <taxon>Euteleostomi</taxon>
        <taxon>Amphibia</taxon>
        <taxon>Batrachia</taxon>
        <taxon>Caudata</taxon>
        <taxon>Salamandroidea</taxon>
        <taxon>Salamandridae</taxon>
        <taxon>Pleurodelinae</taxon>
        <taxon>Pleurodeles</taxon>
    </lineage>
</organism>
<evidence type="ECO:0000313" key="1">
    <source>
        <dbReference type="EMBL" id="KAJ1196029.1"/>
    </source>
</evidence>
<dbReference type="EMBL" id="JANPWB010000004">
    <property type="protein sequence ID" value="KAJ1196029.1"/>
    <property type="molecule type" value="Genomic_DNA"/>
</dbReference>
<name>A0AAV7V7H1_PLEWA</name>
<sequence length="213" mass="22750">MLLRVIAGPGDPRSHCGGRPSGPWGLLCSLLLRPLRCGSHRLATVIPVPLLRPPPAAPPAARARSRGPLLIPEVAHSSAATRPQMPPVCSLPAPHLAQWVDRRRQASPVLPLRWHRDPGPALLRRPGLVAPSDATFRSGPAGVLNVLAKLLLGFRSLASSREGSSGGHHLQISYLFGPGYRIDVGFWWAASGALRLIDRSGRHLGHAPLNPQA</sequence>
<accession>A0AAV7V7H1</accession>
<dbReference type="AlphaFoldDB" id="A0AAV7V7H1"/>
<protein>
    <submittedName>
        <fullName evidence="1">Uncharacterized protein</fullName>
    </submittedName>
</protein>
<evidence type="ECO:0000313" key="2">
    <source>
        <dbReference type="Proteomes" id="UP001066276"/>
    </source>
</evidence>
<proteinExistence type="predicted"/>
<reference evidence="1" key="1">
    <citation type="journal article" date="2022" name="bioRxiv">
        <title>Sequencing and chromosome-scale assembly of the giantPleurodeles waltlgenome.</title>
        <authorList>
            <person name="Brown T."/>
            <person name="Elewa A."/>
            <person name="Iarovenko S."/>
            <person name="Subramanian E."/>
            <person name="Araus A.J."/>
            <person name="Petzold A."/>
            <person name="Susuki M."/>
            <person name="Suzuki K.-i.T."/>
            <person name="Hayashi T."/>
            <person name="Toyoda A."/>
            <person name="Oliveira C."/>
            <person name="Osipova E."/>
            <person name="Leigh N.D."/>
            <person name="Simon A."/>
            <person name="Yun M.H."/>
        </authorList>
    </citation>
    <scope>NUCLEOTIDE SEQUENCE</scope>
    <source>
        <strain evidence="1">20211129_DDA</strain>
        <tissue evidence="1">Liver</tissue>
    </source>
</reference>
<gene>
    <name evidence="1" type="ORF">NDU88_005289</name>
</gene>
<dbReference type="Proteomes" id="UP001066276">
    <property type="component" value="Chromosome 2_2"/>
</dbReference>
<comment type="caution">
    <text evidence="1">The sequence shown here is derived from an EMBL/GenBank/DDBJ whole genome shotgun (WGS) entry which is preliminary data.</text>
</comment>